<dbReference type="InterPro" id="IPR004761">
    <property type="entry name" value="Spore_GerAB"/>
</dbReference>
<keyword evidence="5 8" id="KW-0812">Transmembrane</keyword>
<dbReference type="PANTHER" id="PTHR34975">
    <property type="entry name" value="SPORE GERMINATION PROTEIN A2"/>
    <property type="match status" value="1"/>
</dbReference>
<keyword evidence="7 8" id="KW-0472">Membrane</keyword>
<dbReference type="GO" id="GO:0016020">
    <property type="term" value="C:membrane"/>
    <property type="evidence" value="ECO:0007669"/>
    <property type="project" value="UniProtKB-SubCell"/>
</dbReference>
<comment type="similarity">
    <text evidence="2">Belongs to the amino acid-polyamine-organocation (APC) superfamily. Spore germination protein (SGP) (TC 2.A.3.9) family.</text>
</comment>
<gene>
    <name evidence="9" type="ORF">A8709_15425</name>
</gene>
<comment type="caution">
    <text evidence="9">The sequence shown here is derived from an EMBL/GenBank/DDBJ whole genome shotgun (WGS) entry which is preliminary data.</text>
</comment>
<evidence type="ECO:0000313" key="10">
    <source>
        <dbReference type="Proteomes" id="UP000093309"/>
    </source>
</evidence>
<accession>A0A1C1A4I8</accession>
<evidence type="ECO:0000256" key="8">
    <source>
        <dbReference type="SAM" id="Phobius"/>
    </source>
</evidence>
<keyword evidence="10" id="KW-1185">Reference proteome</keyword>
<dbReference type="PANTHER" id="PTHR34975:SF2">
    <property type="entry name" value="SPORE GERMINATION PROTEIN A2"/>
    <property type="match status" value="1"/>
</dbReference>
<comment type="subcellular location">
    <subcellularLocation>
        <location evidence="1">Membrane</location>
        <topology evidence="1">Multi-pass membrane protein</topology>
    </subcellularLocation>
</comment>
<feature type="transmembrane region" description="Helical" evidence="8">
    <location>
        <begin position="269"/>
        <end position="289"/>
    </location>
</feature>
<feature type="transmembrane region" description="Helical" evidence="8">
    <location>
        <begin position="42"/>
        <end position="63"/>
    </location>
</feature>
<evidence type="ECO:0000256" key="6">
    <source>
        <dbReference type="ARBA" id="ARBA00022989"/>
    </source>
</evidence>
<protein>
    <submittedName>
        <fullName evidence="9">Uncharacterized protein</fullName>
    </submittedName>
</protein>
<dbReference type="RefSeq" id="WP_065852375.1">
    <property type="nucleotide sequence ID" value="NZ_LYPC01000014.1"/>
</dbReference>
<keyword evidence="3" id="KW-0813">Transport</keyword>
<keyword evidence="6 8" id="KW-1133">Transmembrane helix</keyword>
<feature type="transmembrane region" description="Helical" evidence="8">
    <location>
        <begin position="83"/>
        <end position="108"/>
    </location>
</feature>
<feature type="transmembrane region" description="Helical" evidence="8">
    <location>
        <begin position="143"/>
        <end position="164"/>
    </location>
</feature>
<feature type="transmembrane region" description="Helical" evidence="8">
    <location>
        <begin position="184"/>
        <end position="205"/>
    </location>
</feature>
<feature type="transmembrane region" description="Helical" evidence="8">
    <location>
        <begin position="12"/>
        <end position="30"/>
    </location>
</feature>
<dbReference type="Pfam" id="PF03845">
    <property type="entry name" value="Spore_permease"/>
    <property type="match status" value="1"/>
</dbReference>
<dbReference type="Gene3D" id="1.20.1740.10">
    <property type="entry name" value="Amino acid/polyamine transporter I"/>
    <property type="match status" value="1"/>
</dbReference>
<proteinExistence type="inferred from homology"/>
<organism evidence="9 10">
    <name type="scientific">Paenibacillus pectinilyticus</name>
    <dbReference type="NCBI Taxonomy" id="512399"/>
    <lineage>
        <taxon>Bacteria</taxon>
        <taxon>Bacillati</taxon>
        <taxon>Bacillota</taxon>
        <taxon>Bacilli</taxon>
        <taxon>Bacillales</taxon>
        <taxon>Paenibacillaceae</taxon>
        <taxon>Paenibacillus</taxon>
    </lineage>
</organism>
<evidence type="ECO:0000256" key="2">
    <source>
        <dbReference type="ARBA" id="ARBA00007998"/>
    </source>
</evidence>
<evidence type="ECO:0000313" key="9">
    <source>
        <dbReference type="EMBL" id="OCT15465.1"/>
    </source>
</evidence>
<dbReference type="AlphaFoldDB" id="A0A1C1A4I8"/>
<evidence type="ECO:0000256" key="5">
    <source>
        <dbReference type="ARBA" id="ARBA00022692"/>
    </source>
</evidence>
<dbReference type="OrthoDB" id="2380120at2"/>
<evidence type="ECO:0000256" key="7">
    <source>
        <dbReference type="ARBA" id="ARBA00023136"/>
    </source>
</evidence>
<evidence type="ECO:0000256" key="3">
    <source>
        <dbReference type="ARBA" id="ARBA00022448"/>
    </source>
</evidence>
<dbReference type="GO" id="GO:0009847">
    <property type="term" value="P:spore germination"/>
    <property type="evidence" value="ECO:0007669"/>
    <property type="project" value="InterPro"/>
</dbReference>
<feature type="transmembrane region" description="Helical" evidence="8">
    <location>
        <begin position="120"/>
        <end position="136"/>
    </location>
</feature>
<evidence type="ECO:0000256" key="4">
    <source>
        <dbReference type="ARBA" id="ARBA00022544"/>
    </source>
</evidence>
<keyword evidence="4" id="KW-0309">Germination</keyword>
<name>A0A1C1A4I8_9BACL</name>
<dbReference type="STRING" id="512399.A8709_15425"/>
<feature type="transmembrane region" description="Helical" evidence="8">
    <location>
        <begin position="217"/>
        <end position="240"/>
    </location>
</feature>
<reference evidence="10" key="1">
    <citation type="submission" date="2016-05" db="EMBL/GenBank/DDBJ databases">
        <title>Paenibacillus oryzae. sp. nov., isolated from the rice root.</title>
        <authorList>
            <person name="Zhang J."/>
            <person name="Zhang X."/>
        </authorList>
    </citation>
    <scope>NUCLEOTIDE SEQUENCE [LARGE SCALE GENOMIC DNA]</scope>
    <source>
        <strain evidence="10">KCTC13222</strain>
    </source>
</reference>
<dbReference type="EMBL" id="LYPC01000014">
    <property type="protein sequence ID" value="OCT15465.1"/>
    <property type="molecule type" value="Genomic_DNA"/>
</dbReference>
<feature type="transmembrane region" description="Helical" evidence="8">
    <location>
        <begin position="309"/>
        <end position="328"/>
    </location>
</feature>
<dbReference type="Proteomes" id="UP000093309">
    <property type="component" value="Unassembled WGS sequence"/>
</dbReference>
<dbReference type="NCBIfam" id="TIGR00912">
    <property type="entry name" value="2A0309"/>
    <property type="match status" value="1"/>
</dbReference>
<sequence length="364" mass="42212">MKKYALNDITLFQFIFMIHGAQLGIGIFSLPSDLAKVSGTDGWISLIIGWAITVVISMIIVQIMKQHPDDTLYDLLPRYFGKWIGKLLHILVISYFLFAFFTSGLASLTVIKQTLLPKTPNYWLMILIILPIYTIARNHVRILARYAEITFWGFLWLLPLYLFALKEGVWLNLLPVLKDGLSPVWAGIKTTSLSFQGFETIFMLYPFLKRKDKALQGVLIANTLTLIIYLCAVIVCFLYFSPDGITNYNWPPLRVLKSLEFRFLERFEVIWIVAYLFLLSRVWIINLYFASLGSSQLIGKQDHRPHLRIYLLFFLILSLFFKPGYSKGQYLTDWLAYAGIAFAFVFPCILWPYTALVRKWRKGH</sequence>
<evidence type="ECO:0000256" key="1">
    <source>
        <dbReference type="ARBA" id="ARBA00004141"/>
    </source>
</evidence>
<feature type="transmembrane region" description="Helical" evidence="8">
    <location>
        <begin position="334"/>
        <end position="356"/>
    </location>
</feature>